<keyword evidence="1" id="KW-0732">Signal</keyword>
<dbReference type="RefSeq" id="WP_136486664.1">
    <property type="nucleotide sequence ID" value="NZ_CP076643.1"/>
</dbReference>
<proteinExistence type="predicted"/>
<name>A0A975UCU8_9VIBR</name>
<keyword evidence="3" id="KW-1185">Reference proteome</keyword>
<gene>
    <name evidence="2" type="ORF">KNV97_10865</name>
</gene>
<dbReference type="Proteomes" id="UP000694232">
    <property type="component" value="Chromosome 1"/>
</dbReference>
<accession>A0A975UCU8</accession>
<sequence length="67" mass="7414">MKKEQKDINQSRRDLLKGLGTAAVAGAVVTGVSQQAIASETPVQANKNELKKGYHETQHIRDYYDTL</sequence>
<dbReference type="PROSITE" id="PS51318">
    <property type="entry name" value="TAT"/>
    <property type="match status" value="1"/>
</dbReference>
<reference evidence="2" key="1">
    <citation type="submission" date="2021-06" db="EMBL/GenBank/DDBJ databases">
        <title>Vibrio nov. sp., novel gut bacterium isolated from Yellow Sea oyster.</title>
        <authorList>
            <person name="Muhammad N."/>
            <person name="Nguyen T.H."/>
            <person name="Lee Y.-J."/>
            <person name="Ko J."/>
            <person name="Kim S.-G."/>
        </authorList>
    </citation>
    <scope>NUCLEOTIDE SEQUENCE</scope>
    <source>
        <strain evidence="2">OG9-811</strain>
    </source>
</reference>
<protein>
    <submittedName>
        <fullName evidence="2">Twin-arginine translocation signal domain-containing protein</fullName>
    </submittedName>
</protein>
<dbReference type="NCBIfam" id="TIGR02811">
    <property type="entry name" value="formate_TAT"/>
    <property type="match status" value="1"/>
</dbReference>
<evidence type="ECO:0000313" key="2">
    <source>
        <dbReference type="EMBL" id="QXO18726.1"/>
    </source>
</evidence>
<dbReference type="NCBIfam" id="TIGR01409">
    <property type="entry name" value="TAT_signal_seq"/>
    <property type="match status" value="1"/>
</dbReference>
<dbReference type="AlphaFoldDB" id="A0A975UCU8"/>
<evidence type="ECO:0000256" key="1">
    <source>
        <dbReference type="ARBA" id="ARBA00022729"/>
    </source>
</evidence>
<dbReference type="EMBL" id="CP076643">
    <property type="protein sequence ID" value="QXO18726.1"/>
    <property type="molecule type" value="Genomic_DNA"/>
</dbReference>
<evidence type="ECO:0000313" key="3">
    <source>
        <dbReference type="Proteomes" id="UP000694232"/>
    </source>
</evidence>
<organism evidence="2 3">
    <name type="scientific">Vibrio ostreae</name>
    <dbReference type="NCBI Taxonomy" id="2841925"/>
    <lineage>
        <taxon>Bacteria</taxon>
        <taxon>Pseudomonadati</taxon>
        <taxon>Pseudomonadota</taxon>
        <taxon>Gammaproteobacteria</taxon>
        <taxon>Vibrionales</taxon>
        <taxon>Vibrionaceae</taxon>
        <taxon>Vibrio</taxon>
    </lineage>
</organism>
<dbReference type="InterPro" id="IPR019546">
    <property type="entry name" value="TAT_signal_bac_arc"/>
</dbReference>
<dbReference type="KEGG" id="vos:KNV97_10865"/>
<dbReference type="PIRSF" id="PIRSF036704">
    <property type="entry name" value="UCP036704"/>
    <property type="match status" value="1"/>
</dbReference>
<dbReference type="InterPro" id="IPR006311">
    <property type="entry name" value="TAT_signal"/>
</dbReference>
<dbReference type="InterPro" id="IPR014177">
    <property type="entry name" value="Formate_DH_TAT-contain"/>
</dbReference>